<dbReference type="AlphaFoldDB" id="A0A932GQG6"/>
<reference evidence="1" key="1">
    <citation type="submission" date="2020-07" db="EMBL/GenBank/DDBJ databases">
        <title>Huge and variable diversity of episymbiotic CPR bacteria and DPANN archaea in groundwater ecosystems.</title>
        <authorList>
            <person name="He C.Y."/>
            <person name="Keren R."/>
            <person name="Whittaker M."/>
            <person name="Farag I.F."/>
            <person name="Doudna J."/>
            <person name="Cate J.H.D."/>
            <person name="Banfield J.F."/>
        </authorList>
    </citation>
    <scope>NUCLEOTIDE SEQUENCE</scope>
    <source>
        <strain evidence="1">NC_groundwater_717_Ag_S-0.2um_59_8</strain>
    </source>
</reference>
<evidence type="ECO:0000313" key="1">
    <source>
        <dbReference type="EMBL" id="MBI3015002.1"/>
    </source>
</evidence>
<sequence length="54" mass="6339">MDRGLNVHRDALQATLEEIRKDTPQAAQAKPEDFVDLRFVNDLRQAGYLERLWK</sequence>
<name>A0A932GQG6_UNCTE</name>
<gene>
    <name evidence="1" type="ORF">HYY65_08110</name>
</gene>
<organism evidence="1 2">
    <name type="scientific">Tectimicrobiota bacterium</name>
    <dbReference type="NCBI Taxonomy" id="2528274"/>
    <lineage>
        <taxon>Bacteria</taxon>
        <taxon>Pseudomonadati</taxon>
        <taxon>Nitrospinota/Tectimicrobiota group</taxon>
        <taxon>Candidatus Tectimicrobiota</taxon>
    </lineage>
</organism>
<dbReference type="Proteomes" id="UP000741360">
    <property type="component" value="Unassembled WGS sequence"/>
</dbReference>
<comment type="caution">
    <text evidence="1">The sequence shown here is derived from an EMBL/GenBank/DDBJ whole genome shotgun (WGS) entry which is preliminary data.</text>
</comment>
<dbReference type="EMBL" id="JACPSX010000154">
    <property type="protein sequence ID" value="MBI3015002.1"/>
    <property type="molecule type" value="Genomic_DNA"/>
</dbReference>
<protein>
    <submittedName>
        <fullName evidence="1">Uncharacterized protein</fullName>
    </submittedName>
</protein>
<evidence type="ECO:0000313" key="2">
    <source>
        <dbReference type="Proteomes" id="UP000741360"/>
    </source>
</evidence>
<proteinExistence type="predicted"/>
<accession>A0A932GQG6</accession>